<accession>U5D6W9</accession>
<reference evidence="9" key="1">
    <citation type="journal article" date="2013" name="Science">
        <title>The Amborella genome and the evolution of flowering plants.</title>
        <authorList>
            <consortium name="Amborella Genome Project"/>
        </authorList>
    </citation>
    <scope>NUCLEOTIDE SEQUENCE [LARGE SCALE GENOMIC DNA]</scope>
</reference>
<dbReference type="EMBL" id="KI392384">
    <property type="protein sequence ID" value="ERN17157.1"/>
    <property type="molecule type" value="Genomic_DNA"/>
</dbReference>
<dbReference type="Proteomes" id="UP000017836">
    <property type="component" value="Unassembled WGS sequence"/>
</dbReference>
<dbReference type="Gramene" id="ERN17157">
    <property type="protein sequence ID" value="ERN17157"/>
    <property type="gene ID" value="AMTR_s00044p00136030"/>
</dbReference>
<evidence type="ECO:0000259" key="7">
    <source>
        <dbReference type="SMART" id="SM00768"/>
    </source>
</evidence>
<name>U5D6W9_AMBTC</name>
<dbReference type="SUPFAM" id="SSF51445">
    <property type="entry name" value="(Trans)glycosidases"/>
    <property type="match status" value="1"/>
</dbReference>
<dbReference type="InterPro" id="IPR012946">
    <property type="entry name" value="X8"/>
</dbReference>
<dbReference type="GO" id="GO:0005975">
    <property type="term" value="P:carbohydrate metabolic process"/>
    <property type="evidence" value="ECO:0007669"/>
    <property type="project" value="InterPro"/>
</dbReference>
<keyword evidence="2" id="KW-0732">Signal</keyword>
<dbReference type="SMART" id="SM00768">
    <property type="entry name" value="X8"/>
    <property type="match status" value="1"/>
</dbReference>
<sequence length="217" mass="23220">MKVDAVYAAMAAWGHNGTIGVTLSETGWPSAGGKGATPENARAYNEGVIARVRSRAGTPMRPERGLEAYLFALFDEDKKTGPPTERKFGLMRSDGSAAYGVDLSCQFCSQEKTRPGSGSRIGRGSGASVWCVAKPHAAEAALQEVLEFCCGEGGVDCGALYGGGACYEPNKVHAHASYAMNTYYQMHGRNYWNCDFKGIGLVTFTDPSYGVCQYPQQ</sequence>
<evidence type="ECO:0000256" key="2">
    <source>
        <dbReference type="ARBA" id="ARBA00022729"/>
    </source>
</evidence>
<dbReference type="eggNOG" id="ENOG502QRGZ">
    <property type="taxonomic scope" value="Eukaryota"/>
</dbReference>
<keyword evidence="3" id="KW-0378">Hydrolase</keyword>
<dbReference type="OMA" id="EDACSFG"/>
<dbReference type="PANTHER" id="PTHR32227">
    <property type="entry name" value="GLUCAN ENDO-1,3-BETA-GLUCOSIDASE BG1-RELATED-RELATED"/>
    <property type="match status" value="1"/>
</dbReference>
<dbReference type="GO" id="GO:0004553">
    <property type="term" value="F:hydrolase activity, hydrolyzing O-glycosyl compounds"/>
    <property type="evidence" value="ECO:0007669"/>
    <property type="project" value="InterPro"/>
</dbReference>
<evidence type="ECO:0000256" key="4">
    <source>
        <dbReference type="ARBA" id="ARBA00023157"/>
    </source>
</evidence>
<dbReference type="Gene3D" id="3.20.20.80">
    <property type="entry name" value="Glycosidases"/>
    <property type="match status" value="1"/>
</dbReference>
<evidence type="ECO:0000313" key="9">
    <source>
        <dbReference type="Proteomes" id="UP000017836"/>
    </source>
</evidence>
<evidence type="ECO:0000256" key="6">
    <source>
        <dbReference type="RuleBase" id="RU004335"/>
    </source>
</evidence>
<dbReference type="InterPro" id="IPR017853">
    <property type="entry name" value="GH"/>
</dbReference>
<dbReference type="AlphaFoldDB" id="U5D6W9"/>
<dbReference type="InterPro" id="IPR000490">
    <property type="entry name" value="Glyco_hydro_17"/>
</dbReference>
<dbReference type="Pfam" id="PF00332">
    <property type="entry name" value="Glyco_hydro_17"/>
    <property type="match status" value="1"/>
</dbReference>
<protein>
    <recommendedName>
        <fullName evidence="7">X8 domain-containing protein</fullName>
    </recommendedName>
</protein>
<comment type="similarity">
    <text evidence="1 6">Belongs to the glycosyl hydrolase 17 family.</text>
</comment>
<dbReference type="FunFam" id="1.20.58.1040:FF:000003">
    <property type="entry name" value="glucan endo-1,3-beta-glucosidase 7"/>
    <property type="match status" value="1"/>
</dbReference>
<keyword evidence="4" id="KW-1015">Disulfide bond</keyword>
<dbReference type="Pfam" id="PF07983">
    <property type="entry name" value="X8"/>
    <property type="match status" value="1"/>
</dbReference>
<dbReference type="HOGENOM" id="CLU_110863_0_0_1"/>
<feature type="domain" description="X8" evidence="7">
    <location>
        <begin position="129"/>
        <end position="214"/>
    </location>
</feature>
<evidence type="ECO:0000256" key="1">
    <source>
        <dbReference type="ARBA" id="ARBA00008773"/>
    </source>
</evidence>
<evidence type="ECO:0000256" key="5">
    <source>
        <dbReference type="ARBA" id="ARBA00023295"/>
    </source>
</evidence>
<gene>
    <name evidence="8" type="ORF">AMTR_s00044p00136030</name>
</gene>
<evidence type="ECO:0000313" key="8">
    <source>
        <dbReference type="EMBL" id="ERN17157.1"/>
    </source>
</evidence>
<evidence type="ECO:0000256" key="3">
    <source>
        <dbReference type="ARBA" id="ARBA00022801"/>
    </source>
</evidence>
<keyword evidence="5" id="KW-0326">Glycosidase</keyword>
<keyword evidence="9" id="KW-1185">Reference proteome</keyword>
<organism evidence="8 9">
    <name type="scientific">Amborella trichopoda</name>
    <dbReference type="NCBI Taxonomy" id="13333"/>
    <lineage>
        <taxon>Eukaryota</taxon>
        <taxon>Viridiplantae</taxon>
        <taxon>Streptophyta</taxon>
        <taxon>Embryophyta</taxon>
        <taxon>Tracheophyta</taxon>
        <taxon>Spermatophyta</taxon>
        <taxon>Magnoliopsida</taxon>
        <taxon>Amborellales</taxon>
        <taxon>Amborellaceae</taxon>
        <taxon>Amborella</taxon>
    </lineage>
</organism>
<dbReference type="InterPro" id="IPR044965">
    <property type="entry name" value="Glyco_hydro_17_plant"/>
</dbReference>
<dbReference type="Gene3D" id="1.20.58.1040">
    <property type="match status" value="1"/>
</dbReference>
<proteinExistence type="inferred from homology"/>